<evidence type="ECO:0000256" key="5">
    <source>
        <dbReference type="ARBA" id="ARBA00022692"/>
    </source>
</evidence>
<dbReference type="InterPro" id="IPR036942">
    <property type="entry name" value="Beta-barrel_TonB_sf"/>
</dbReference>
<keyword evidence="5 11" id="KW-0812">Transmembrane</keyword>
<dbReference type="PROSITE" id="PS52016">
    <property type="entry name" value="TONB_DEPENDENT_REC_3"/>
    <property type="match status" value="1"/>
</dbReference>
<evidence type="ECO:0000256" key="2">
    <source>
        <dbReference type="ARBA" id="ARBA00022448"/>
    </source>
</evidence>
<dbReference type="PANTHER" id="PTHR32552">
    <property type="entry name" value="FERRICHROME IRON RECEPTOR-RELATED"/>
    <property type="match status" value="1"/>
</dbReference>
<evidence type="ECO:0000256" key="9">
    <source>
        <dbReference type="ARBA" id="ARBA00023136"/>
    </source>
</evidence>
<evidence type="ECO:0000313" key="15">
    <source>
        <dbReference type="EMBL" id="PWF45509.1"/>
    </source>
</evidence>
<dbReference type="AlphaFoldDB" id="A0A2U2HI06"/>
<evidence type="ECO:0000256" key="7">
    <source>
        <dbReference type="ARBA" id="ARBA00023065"/>
    </source>
</evidence>
<dbReference type="OrthoDB" id="8538693at2"/>
<name>A0A2U2HI06_9BURK</name>
<evidence type="ECO:0000259" key="14">
    <source>
        <dbReference type="Pfam" id="PF07715"/>
    </source>
</evidence>
<comment type="similarity">
    <text evidence="11 12">Belongs to the TonB-dependent receptor family.</text>
</comment>
<evidence type="ECO:0000256" key="10">
    <source>
        <dbReference type="ARBA" id="ARBA00023237"/>
    </source>
</evidence>
<keyword evidence="16" id="KW-1185">Reference proteome</keyword>
<dbReference type="InterPro" id="IPR039426">
    <property type="entry name" value="TonB-dep_rcpt-like"/>
</dbReference>
<keyword evidence="10 11" id="KW-0998">Cell outer membrane</keyword>
<evidence type="ECO:0000256" key="6">
    <source>
        <dbReference type="ARBA" id="ARBA00023004"/>
    </source>
</evidence>
<evidence type="ECO:0000256" key="11">
    <source>
        <dbReference type="PROSITE-ProRule" id="PRU01360"/>
    </source>
</evidence>
<evidence type="ECO:0000256" key="8">
    <source>
        <dbReference type="ARBA" id="ARBA00023077"/>
    </source>
</evidence>
<feature type="domain" description="TonB-dependent receptor plug" evidence="14">
    <location>
        <begin position="95"/>
        <end position="202"/>
    </location>
</feature>
<dbReference type="EMBL" id="PXWF02000251">
    <property type="protein sequence ID" value="PWF45509.1"/>
    <property type="molecule type" value="Genomic_DNA"/>
</dbReference>
<dbReference type="PANTHER" id="PTHR32552:SF81">
    <property type="entry name" value="TONB-DEPENDENT OUTER MEMBRANE RECEPTOR"/>
    <property type="match status" value="1"/>
</dbReference>
<keyword evidence="8 12" id="KW-0798">TonB box</keyword>
<reference evidence="15 16" key="1">
    <citation type="submission" date="2018-04" db="EMBL/GenBank/DDBJ databases">
        <title>Massilia violaceinigra sp. nov., a novel purple-pigmented bacterium isolated from Tianshan glacier, Xinjiang, China.</title>
        <authorList>
            <person name="Wang H."/>
        </authorList>
    </citation>
    <scope>NUCLEOTIDE SEQUENCE [LARGE SCALE GENOMIC DNA]</scope>
    <source>
        <strain evidence="15 16">B448-2</strain>
    </source>
</reference>
<protein>
    <submittedName>
        <fullName evidence="15">TonB-dependent receptor</fullName>
    </submittedName>
</protein>
<dbReference type="GO" id="GO:0009279">
    <property type="term" value="C:cell outer membrane"/>
    <property type="evidence" value="ECO:0007669"/>
    <property type="project" value="UniProtKB-SubCell"/>
</dbReference>
<dbReference type="Proteomes" id="UP000241421">
    <property type="component" value="Unassembled WGS sequence"/>
</dbReference>
<keyword evidence="15" id="KW-0675">Receptor</keyword>
<keyword evidence="4" id="KW-0410">Iron transport</keyword>
<proteinExistence type="inferred from homology"/>
<evidence type="ECO:0000256" key="12">
    <source>
        <dbReference type="RuleBase" id="RU003357"/>
    </source>
</evidence>
<accession>A0A2U2HI06</accession>
<comment type="caution">
    <text evidence="15">The sequence shown here is derived from an EMBL/GenBank/DDBJ whole genome shotgun (WGS) entry which is preliminary data.</text>
</comment>
<dbReference type="Pfam" id="PF00593">
    <property type="entry name" value="TonB_dep_Rec_b-barrel"/>
    <property type="match status" value="1"/>
</dbReference>
<evidence type="ECO:0000256" key="1">
    <source>
        <dbReference type="ARBA" id="ARBA00004571"/>
    </source>
</evidence>
<sequence>MRGPHELELSAPEGGTKKTYQMATRAVDNRLTEEDKMKQRTKRKMVWTLAPIALLSGGAALAQQAASAAGAAPAEAPEQQMERIVVTATKRATLLQETPLAVTAFKQSTLDNAGVKDLTSLQVMVPNLVVEQHGDSGGVHVFMRGVGSTNHTEIGDPAVAFHVDGVYSPRPQGATVLMYDLDHVEVARGPQGTLSGRNATAGSINLETAKPRFDKFSGNASAVVGDHNRIGMTTALNIPVSDQLAFRIAAISERHDGYVAFQPRSNVMPGQREYMAGDQLGARLTASWRPSDNFDLLAAAEYYRDNGTGNVALMQRPRAGQALYSSLVDTPGALDQNGVTYRTRMNYRPSDALELSYIGSVSRLKRTNASDNDAGVLPGFKQEHRTEWSKFDNYTHELQLKSTDEAAALQWIAGAFMIHEDNSIRFDIDISSSALPAGLGPIVVHPTQPNDTAWAMSFIQPKRTLDSNAVFGQTSYALNPELTLTAGARYTREQKDDTGGRNWVCPDFGATIGSGGRLIGAGGPVTAATCGSAHAPGTWPGGGDNSAVSPVESSATYLGRIEYALGKDVNGYASVSTGFKSGGFGDGGRFYKPEYITNYELGLKSEWFNRALTFNVSAFAMKYKDMQVSSVERLPNGQQQVVTGNAARSSINGVETEFNWRISKHDRLMGNANWLDATYGDFLTCDSVYQDCATQSINLKGNKLRHAPTFSLTAAYEHDFALANGKLTPRLSLHYQTKSYVSEFNTTPGPAALAGSFADAREQKAYSTLDAALRYETNDKKWLAEVFVMNATDEAVKTDANWVAAGTPGQTWVGFYNPPRTMGLRVATKF</sequence>
<evidence type="ECO:0000256" key="4">
    <source>
        <dbReference type="ARBA" id="ARBA00022496"/>
    </source>
</evidence>
<feature type="domain" description="TonB-dependent receptor-like beta-barrel" evidence="13">
    <location>
        <begin position="290"/>
        <end position="787"/>
    </location>
</feature>
<dbReference type="InterPro" id="IPR012910">
    <property type="entry name" value="Plug_dom"/>
</dbReference>
<dbReference type="SUPFAM" id="SSF56935">
    <property type="entry name" value="Porins"/>
    <property type="match status" value="1"/>
</dbReference>
<dbReference type="GO" id="GO:0006826">
    <property type="term" value="P:iron ion transport"/>
    <property type="evidence" value="ECO:0007669"/>
    <property type="project" value="UniProtKB-KW"/>
</dbReference>
<evidence type="ECO:0000259" key="13">
    <source>
        <dbReference type="Pfam" id="PF00593"/>
    </source>
</evidence>
<dbReference type="Pfam" id="PF07715">
    <property type="entry name" value="Plug"/>
    <property type="match status" value="1"/>
</dbReference>
<keyword evidence="2 11" id="KW-0813">Transport</keyword>
<keyword evidence="3 11" id="KW-1134">Transmembrane beta strand</keyword>
<evidence type="ECO:0000256" key="3">
    <source>
        <dbReference type="ARBA" id="ARBA00022452"/>
    </source>
</evidence>
<dbReference type="InterPro" id="IPR000531">
    <property type="entry name" value="Beta-barrel_TonB"/>
</dbReference>
<organism evidence="15 16">
    <name type="scientific">Massilia glaciei</name>
    <dbReference type="NCBI Taxonomy" id="1524097"/>
    <lineage>
        <taxon>Bacteria</taxon>
        <taxon>Pseudomonadati</taxon>
        <taxon>Pseudomonadota</taxon>
        <taxon>Betaproteobacteria</taxon>
        <taxon>Burkholderiales</taxon>
        <taxon>Oxalobacteraceae</taxon>
        <taxon>Telluria group</taxon>
        <taxon>Massilia</taxon>
    </lineage>
</organism>
<gene>
    <name evidence="15" type="ORF">C7C56_017370</name>
</gene>
<keyword evidence="9 11" id="KW-0472">Membrane</keyword>
<keyword evidence="6" id="KW-0408">Iron</keyword>
<evidence type="ECO:0000313" key="16">
    <source>
        <dbReference type="Proteomes" id="UP000241421"/>
    </source>
</evidence>
<comment type="subcellular location">
    <subcellularLocation>
        <location evidence="1 11">Cell outer membrane</location>
        <topology evidence="1 11">Multi-pass membrane protein</topology>
    </subcellularLocation>
</comment>
<dbReference type="Gene3D" id="2.40.170.20">
    <property type="entry name" value="TonB-dependent receptor, beta-barrel domain"/>
    <property type="match status" value="1"/>
</dbReference>
<keyword evidence="7" id="KW-0406">Ion transport</keyword>